<reference evidence="3" key="3">
    <citation type="submission" date="2024-02" db="UniProtKB">
        <authorList>
            <consortium name="WormBaseParasite"/>
        </authorList>
    </citation>
    <scope>IDENTIFICATION</scope>
    <source>
        <strain evidence="3">pt0022</strain>
    </source>
</reference>
<keyword evidence="1" id="KW-1133">Transmembrane helix</keyword>
<evidence type="ECO:0000313" key="2">
    <source>
        <dbReference type="Proteomes" id="UP000093561"/>
    </source>
</evidence>
<keyword evidence="1" id="KW-0812">Transmembrane</keyword>
<organism evidence="2 3">
    <name type="scientific">Wuchereria bancrofti</name>
    <dbReference type="NCBI Taxonomy" id="6293"/>
    <lineage>
        <taxon>Eukaryota</taxon>
        <taxon>Metazoa</taxon>
        <taxon>Ecdysozoa</taxon>
        <taxon>Nematoda</taxon>
        <taxon>Chromadorea</taxon>
        <taxon>Rhabditida</taxon>
        <taxon>Spirurina</taxon>
        <taxon>Spiruromorpha</taxon>
        <taxon>Filarioidea</taxon>
        <taxon>Onchocercidae</taxon>
        <taxon>Wuchereria</taxon>
    </lineage>
</organism>
<evidence type="ECO:0000256" key="1">
    <source>
        <dbReference type="SAM" id="Phobius"/>
    </source>
</evidence>
<dbReference type="AlphaFoldDB" id="A0AAF5RWH6"/>
<name>A0AAF5RWH6_WUCBA</name>
<dbReference type="Proteomes" id="UP000093561">
    <property type="component" value="Unassembled WGS sequence"/>
</dbReference>
<dbReference type="WBParaSite" id="mrna-Wban_07585">
    <property type="protein sequence ID" value="mrna-Wban_07585"/>
    <property type="gene ID" value="Wban_07585"/>
</dbReference>
<proteinExistence type="predicted"/>
<reference evidence="2" key="2">
    <citation type="journal article" date="2016" name="Mol. Ecol.">
        <title>Population genomics of the filarial nematode parasite Wuchereria bancrofti from mosquitoes.</title>
        <authorList>
            <person name="Small S.T."/>
            <person name="Reimer L.J."/>
            <person name="Tisch D.J."/>
            <person name="King C.L."/>
            <person name="Christensen B.M."/>
            <person name="Siba P.M."/>
            <person name="Kazura J.W."/>
            <person name="Serre D."/>
            <person name="Zimmerman P.A."/>
        </authorList>
    </citation>
    <scope>NUCLEOTIDE SEQUENCE</scope>
    <source>
        <strain evidence="2">pt0022</strain>
    </source>
</reference>
<reference evidence="2" key="1">
    <citation type="submission" date="2015-03" db="EMBL/GenBank/DDBJ databases">
        <title>Wuchereria bancrofti Genome Sequencing Papua New Guinea Strain.</title>
        <authorList>
            <person name="Small S.T."/>
            <person name="Serre D."/>
            <person name="Zimmerman P.A."/>
        </authorList>
    </citation>
    <scope>NUCLEOTIDE SEQUENCE [LARGE SCALE GENOMIC DNA]</scope>
    <source>
        <strain evidence="2">pt0022</strain>
    </source>
</reference>
<keyword evidence="1" id="KW-0472">Membrane</keyword>
<feature type="transmembrane region" description="Helical" evidence="1">
    <location>
        <begin position="206"/>
        <end position="223"/>
    </location>
</feature>
<protein>
    <submittedName>
        <fullName evidence="3">Uncharacterized protein</fullName>
    </submittedName>
</protein>
<evidence type="ECO:0000313" key="3">
    <source>
        <dbReference type="WBParaSite" id="mrna-Wban_07585"/>
    </source>
</evidence>
<sequence>MNLDDTQMSHAPLTTSYIIKSPRQKPKQAVAIYFTPMKQRPEIALTEIQLCNDADVPLLFKLCSDATSSITATPAGSGCIPPRAEQRCFLTWRRTKQQQQQQQQLQKDIKTSKLILVTNFVEQEIDNNQTIVTKLIARIHSEGEGTEKQIPLMKFTFERKELISSSKTSSYQTNNTDIETAKINYDREEALKELNNFIQWFQRHPLETMMLLLFFIALFVAIFN</sequence>
<accession>A0AAF5RWH6</accession>